<sequence>MKNLLFILLLFVITGAYGQQTKVENNVLYKSVTLPKDDARFLALKGTAQKYMPQFIDSLQKHGNDTQGYRFVVKSDFVEGDTHEHMWSEVVGYSNGFFKAIFIDSPFTLKNIKLGDKISIKETDIEDWAVENIRTKKITGEFSEKYLNSKP</sequence>
<keyword evidence="4" id="KW-1185">Reference proteome</keyword>
<name>A0ABR6PM84_9SPHI</name>
<gene>
    <name evidence="3" type="ORF">HDF23_003643</name>
</gene>
<protein>
    <submittedName>
        <fullName evidence="3">Uncharacterized protein YegJ (DUF2314 family)</fullName>
    </submittedName>
</protein>
<dbReference type="Pfam" id="PF10077">
    <property type="entry name" value="DUF2314"/>
    <property type="match status" value="1"/>
</dbReference>
<evidence type="ECO:0000313" key="4">
    <source>
        <dbReference type="Proteomes" id="UP000541583"/>
    </source>
</evidence>
<feature type="domain" description="DUF2314" evidence="2">
    <location>
        <begin position="70"/>
        <end position="147"/>
    </location>
</feature>
<evidence type="ECO:0000256" key="1">
    <source>
        <dbReference type="SAM" id="SignalP"/>
    </source>
</evidence>
<keyword evidence="1" id="KW-0732">Signal</keyword>
<organism evidence="3 4">
    <name type="scientific">Mucilaginibacter lappiensis</name>
    <dbReference type="NCBI Taxonomy" id="354630"/>
    <lineage>
        <taxon>Bacteria</taxon>
        <taxon>Pseudomonadati</taxon>
        <taxon>Bacteroidota</taxon>
        <taxon>Sphingobacteriia</taxon>
        <taxon>Sphingobacteriales</taxon>
        <taxon>Sphingobacteriaceae</taxon>
        <taxon>Mucilaginibacter</taxon>
    </lineage>
</organism>
<dbReference type="EMBL" id="JACHCB010000009">
    <property type="protein sequence ID" value="MBB6110882.1"/>
    <property type="molecule type" value="Genomic_DNA"/>
</dbReference>
<proteinExistence type="predicted"/>
<evidence type="ECO:0000259" key="2">
    <source>
        <dbReference type="Pfam" id="PF10077"/>
    </source>
</evidence>
<reference evidence="3 4" key="1">
    <citation type="submission" date="2020-08" db="EMBL/GenBank/DDBJ databases">
        <title>Genomic Encyclopedia of Type Strains, Phase IV (KMG-V): Genome sequencing to study the core and pangenomes of soil and plant-associated prokaryotes.</title>
        <authorList>
            <person name="Whitman W."/>
        </authorList>
    </citation>
    <scope>NUCLEOTIDE SEQUENCE [LARGE SCALE GENOMIC DNA]</scope>
    <source>
        <strain evidence="3 4">ANJLi2</strain>
    </source>
</reference>
<dbReference type="RefSeq" id="WP_076374746.1">
    <property type="nucleotide sequence ID" value="NZ_FTMG01000009.1"/>
</dbReference>
<feature type="chain" id="PRO_5045989613" evidence="1">
    <location>
        <begin position="19"/>
        <end position="151"/>
    </location>
</feature>
<dbReference type="InterPro" id="IPR018756">
    <property type="entry name" value="DUF2314"/>
</dbReference>
<feature type="signal peptide" evidence="1">
    <location>
        <begin position="1"/>
        <end position="18"/>
    </location>
</feature>
<evidence type="ECO:0000313" key="3">
    <source>
        <dbReference type="EMBL" id="MBB6110882.1"/>
    </source>
</evidence>
<dbReference type="Proteomes" id="UP000541583">
    <property type="component" value="Unassembled WGS sequence"/>
</dbReference>
<accession>A0ABR6PM84</accession>
<comment type="caution">
    <text evidence="3">The sequence shown here is derived from an EMBL/GenBank/DDBJ whole genome shotgun (WGS) entry which is preliminary data.</text>
</comment>